<feature type="compositionally biased region" description="Low complexity" evidence="1">
    <location>
        <begin position="71"/>
        <end position="81"/>
    </location>
</feature>
<dbReference type="STRING" id="4533.J3L9V8"/>
<sequence>MNSSGKIVFQGLERSSSSPAGSAHSSLRSRSRVMDRSYSAGVRATPVVLNVPVCSRPVFGFFKDKKDAPAKDSSASRPRSSLGRKTTPHAATAGGAS</sequence>
<organism evidence="2">
    <name type="scientific">Oryza brachyantha</name>
    <name type="common">malo sina</name>
    <dbReference type="NCBI Taxonomy" id="4533"/>
    <lineage>
        <taxon>Eukaryota</taxon>
        <taxon>Viridiplantae</taxon>
        <taxon>Streptophyta</taxon>
        <taxon>Embryophyta</taxon>
        <taxon>Tracheophyta</taxon>
        <taxon>Spermatophyta</taxon>
        <taxon>Magnoliopsida</taxon>
        <taxon>Liliopsida</taxon>
        <taxon>Poales</taxon>
        <taxon>Poaceae</taxon>
        <taxon>BOP clade</taxon>
        <taxon>Oryzoideae</taxon>
        <taxon>Oryzeae</taxon>
        <taxon>Oryzinae</taxon>
        <taxon>Oryza</taxon>
    </lineage>
</organism>
<evidence type="ECO:0000313" key="2">
    <source>
        <dbReference type="EnsemblPlants" id="OB02G14250.1"/>
    </source>
</evidence>
<accession>J3L9V8</accession>
<evidence type="ECO:0000313" key="3">
    <source>
        <dbReference type="Proteomes" id="UP000006038"/>
    </source>
</evidence>
<reference evidence="2" key="1">
    <citation type="submission" date="2013-04" db="UniProtKB">
        <authorList>
            <consortium name="EnsemblPlants"/>
        </authorList>
    </citation>
    <scope>IDENTIFICATION</scope>
</reference>
<dbReference type="Gramene" id="OB02G14250.1">
    <property type="protein sequence ID" value="OB02G14250.1"/>
    <property type="gene ID" value="OB02G14250"/>
</dbReference>
<protein>
    <submittedName>
        <fullName evidence="2">Uncharacterized protein</fullName>
    </submittedName>
</protein>
<dbReference type="EnsemblPlants" id="OB02G14250.1">
    <property type="protein sequence ID" value="OB02G14250.1"/>
    <property type="gene ID" value="OB02G14250"/>
</dbReference>
<dbReference type="AlphaFoldDB" id="J3L9V8"/>
<name>J3L9V8_ORYBR</name>
<dbReference type="HOGENOM" id="CLU_2350114_0_0_1"/>
<dbReference type="Proteomes" id="UP000006038">
    <property type="component" value="Unassembled WGS sequence"/>
</dbReference>
<feature type="region of interest" description="Disordered" evidence="1">
    <location>
        <begin position="63"/>
        <end position="97"/>
    </location>
</feature>
<dbReference type="eggNOG" id="ENOG502QVB9">
    <property type="taxonomic scope" value="Eukaryota"/>
</dbReference>
<feature type="compositionally biased region" description="Low complexity" evidence="1">
    <location>
        <begin position="11"/>
        <end position="28"/>
    </location>
</feature>
<proteinExistence type="predicted"/>
<evidence type="ECO:0000256" key="1">
    <source>
        <dbReference type="SAM" id="MobiDB-lite"/>
    </source>
</evidence>
<feature type="region of interest" description="Disordered" evidence="1">
    <location>
        <begin position="1"/>
        <end position="37"/>
    </location>
</feature>
<keyword evidence="3" id="KW-1185">Reference proteome</keyword>